<dbReference type="EMBL" id="BTSY01000005">
    <property type="protein sequence ID" value="GMT31123.1"/>
    <property type="molecule type" value="Genomic_DNA"/>
</dbReference>
<dbReference type="AlphaFoldDB" id="A0AAV5WLI0"/>
<feature type="compositionally biased region" description="Acidic residues" evidence="1">
    <location>
        <begin position="631"/>
        <end position="641"/>
    </location>
</feature>
<keyword evidence="3" id="KW-1185">Reference proteome</keyword>
<evidence type="ECO:0000256" key="1">
    <source>
        <dbReference type="SAM" id="MobiDB-lite"/>
    </source>
</evidence>
<feature type="compositionally biased region" description="Low complexity" evidence="1">
    <location>
        <begin position="696"/>
        <end position="710"/>
    </location>
</feature>
<reference evidence="2" key="1">
    <citation type="submission" date="2023-10" db="EMBL/GenBank/DDBJ databases">
        <title>Genome assembly of Pristionchus species.</title>
        <authorList>
            <person name="Yoshida K."/>
            <person name="Sommer R.J."/>
        </authorList>
    </citation>
    <scope>NUCLEOTIDE SEQUENCE</scope>
    <source>
        <strain evidence="2">RS5133</strain>
    </source>
</reference>
<evidence type="ECO:0008006" key="4">
    <source>
        <dbReference type="Google" id="ProtNLM"/>
    </source>
</evidence>
<feature type="compositionally biased region" description="Basic and acidic residues" evidence="1">
    <location>
        <begin position="642"/>
        <end position="678"/>
    </location>
</feature>
<evidence type="ECO:0000313" key="3">
    <source>
        <dbReference type="Proteomes" id="UP001432322"/>
    </source>
</evidence>
<name>A0AAV5WLI0_9BILA</name>
<dbReference type="Proteomes" id="UP001432322">
    <property type="component" value="Unassembled WGS sequence"/>
</dbReference>
<comment type="caution">
    <text evidence="2">The sequence shown here is derived from an EMBL/GenBank/DDBJ whole genome shotgun (WGS) entry which is preliminary data.</text>
</comment>
<sequence length="820" mass="91830">STSDVEVPAGAEEHVIEEEIEEETIWMHEEDYDETGKKHELAYDGSQVVSAEEYHEVDVVDYDEAGHDGSFRNNLPDLLSKRIQLDNGTSMTMCFSKRGINQLSAEGYLYNLSHAESSNSTWTCINPECTAHIISMNDMTSLLRNEDIHSELCEPDEAQLRLRIAIYDLRLMAEFTDVNIAILYDNFATSFAAENPGLGELFPPFEAIHRSLEAHRRMKMYRRRFEMREGDSAEKGMEEDVDHDEESLLMSGIPEEVVEESYAERVPIDSELARGGRTMCLLPYGRTRGWPPTFCVECGIEMSTAGRAFTPQHALVQHVSRIHAPVKIHNYVFEPSAFELWLREVQRCAALKLRRFALIGDDMYYLCAADERLPKTKHTERCHCTTYIKISDYRNVSARQARLVNIEYSFDHFSHIVHVEGNKSPETLIADLRPENFAGQMERRRQATAALVRNRTELTSRRQALAHSLAIRATARRDREMVMLPEDVFSNSRSESRSAAMRQIASAGKPSVPPPSLSSSSATKFAVRPCAQRSTLAEPRKLITKRSNFRSREVYESVHQCEILSDMIIRRLQNAKSTKITEHYYEVMSKLVNRLLTDADCIPEGSAQAVWCGLDQRNGTRAAQKRGASAGEEETEEDGNEGEEREKEASAEGGEPKVKKRKESGEKGEGRVDEDQKEMPAAVDPADDPSPCPNETASSSSVTPVAATPSMTSPLEAASPKTKGRSQLPVKSTIAAAARASEDVSNKGQEKEEAGAGTSGADVSIEEKRALSVRRRPTGQLVNSGERAEARNFLVVSRARSSRIQAKKEKNEVDKDKERM</sequence>
<feature type="compositionally biased region" description="Basic and acidic residues" evidence="1">
    <location>
        <begin position="806"/>
        <end position="820"/>
    </location>
</feature>
<organism evidence="2 3">
    <name type="scientific">Pristionchus fissidentatus</name>
    <dbReference type="NCBI Taxonomy" id="1538716"/>
    <lineage>
        <taxon>Eukaryota</taxon>
        <taxon>Metazoa</taxon>
        <taxon>Ecdysozoa</taxon>
        <taxon>Nematoda</taxon>
        <taxon>Chromadorea</taxon>
        <taxon>Rhabditida</taxon>
        <taxon>Rhabditina</taxon>
        <taxon>Diplogasteromorpha</taxon>
        <taxon>Diplogasteroidea</taxon>
        <taxon>Neodiplogasteridae</taxon>
        <taxon>Pristionchus</taxon>
    </lineage>
</organism>
<feature type="compositionally biased region" description="Basic and acidic residues" evidence="1">
    <location>
        <begin position="740"/>
        <end position="754"/>
    </location>
</feature>
<dbReference type="Gene3D" id="2.20.25.240">
    <property type="match status" value="1"/>
</dbReference>
<feature type="region of interest" description="Disordered" evidence="1">
    <location>
        <begin position="492"/>
        <end position="524"/>
    </location>
</feature>
<proteinExistence type="predicted"/>
<feature type="region of interest" description="Disordered" evidence="1">
    <location>
        <begin position="623"/>
        <end position="820"/>
    </location>
</feature>
<accession>A0AAV5WLI0</accession>
<protein>
    <recommendedName>
        <fullName evidence="4">C2H2-type domain-containing protein</fullName>
    </recommendedName>
</protein>
<gene>
    <name evidence="2" type="ORF">PFISCL1PPCAC_22420</name>
</gene>
<feature type="non-terminal residue" evidence="2">
    <location>
        <position position="1"/>
    </location>
</feature>
<evidence type="ECO:0000313" key="2">
    <source>
        <dbReference type="EMBL" id="GMT31123.1"/>
    </source>
</evidence>